<dbReference type="Proteomes" id="UP001642482">
    <property type="component" value="Unassembled WGS sequence"/>
</dbReference>
<feature type="repeat" description="RCC1" evidence="1">
    <location>
        <begin position="209"/>
        <end position="270"/>
    </location>
</feature>
<comment type="caution">
    <text evidence="2">The sequence shown here is derived from an EMBL/GenBank/DDBJ whole genome shotgun (WGS) entry which is preliminary data.</text>
</comment>
<organism evidence="2 3">
    <name type="scientific">Sporothrix eucalyptigena</name>
    <dbReference type="NCBI Taxonomy" id="1812306"/>
    <lineage>
        <taxon>Eukaryota</taxon>
        <taxon>Fungi</taxon>
        <taxon>Dikarya</taxon>
        <taxon>Ascomycota</taxon>
        <taxon>Pezizomycotina</taxon>
        <taxon>Sordariomycetes</taxon>
        <taxon>Sordariomycetidae</taxon>
        <taxon>Ophiostomatales</taxon>
        <taxon>Ophiostomataceae</taxon>
        <taxon>Sporothrix</taxon>
    </lineage>
</organism>
<dbReference type="InterPro" id="IPR051553">
    <property type="entry name" value="Ran_GTPase-activating"/>
</dbReference>
<gene>
    <name evidence="2" type="ORF">SEUCBS140593_004419</name>
</gene>
<dbReference type="PANTHER" id="PTHR45982">
    <property type="entry name" value="REGULATOR OF CHROMOSOME CONDENSATION"/>
    <property type="match status" value="1"/>
</dbReference>
<dbReference type="InterPro" id="IPR009091">
    <property type="entry name" value="RCC1/BLIP-II"/>
</dbReference>
<dbReference type="PANTHER" id="PTHR45982:SF1">
    <property type="entry name" value="REGULATOR OF CHROMOSOME CONDENSATION"/>
    <property type="match status" value="1"/>
</dbReference>
<feature type="repeat" description="RCC1" evidence="1">
    <location>
        <begin position="93"/>
        <end position="149"/>
    </location>
</feature>
<accession>A0ABP0BPL6</accession>
<dbReference type="EMBL" id="CAWUHD010000038">
    <property type="protein sequence ID" value="CAK7220985.1"/>
    <property type="molecule type" value="Genomic_DNA"/>
</dbReference>
<evidence type="ECO:0000313" key="3">
    <source>
        <dbReference type="Proteomes" id="UP001642482"/>
    </source>
</evidence>
<sequence length="271" mass="28580">MQVLYATGFNAWGQLQFDASSVQEEPDDIDKFTLTTSDGTSTAGTLPEDGASTEDFIYFSEALNGHVIVYDKNDDVVQVVAYDVGFAALSTGGQVWTWGDARFPECLGRDVAVSPADNPGRVTALEDLPTGPIVKLAAGGYVLAALTRGRDLYCWGGYPGRRPMVLEDLTGEPSPIVVLVTADEGNDKEADIADIGVGDGHMIVLTADGSVCVIGSNANGQLGLGRKGKTANGPRTLSSWVKVRDLPSGKDQRVTSVYAGPRSSFVVVTES</sequence>
<evidence type="ECO:0000256" key="1">
    <source>
        <dbReference type="PROSITE-ProRule" id="PRU00235"/>
    </source>
</evidence>
<proteinExistence type="predicted"/>
<protein>
    <recommendedName>
        <fullName evidence="4">Regulator of chromosome condensation 1/beta-lactamase-inhibitor protein II</fullName>
    </recommendedName>
</protein>
<dbReference type="PROSITE" id="PS50012">
    <property type="entry name" value="RCC1_3"/>
    <property type="match status" value="2"/>
</dbReference>
<keyword evidence="3" id="KW-1185">Reference proteome</keyword>
<dbReference type="Pfam" id="PF13540">
    <property type="entry name" value="RCC1_2"/>
    <property type="match status" value="1"/>
</dbReference>
<evidence type="ECO:0008006" key="4">
    <source>
        <dbReference type="Google" id="ProtNLM"/>
    </source>
</evidence>
<dbReference type="SUPFAM" id="SSF50985">
    <property type="entry name" value="RCC1/BLIP-II"/>
    <property type="match status" value="1"/>
</dbReference>
<reference evidence="2 3" key="1">
    <citation type="submission" date="2024-01" db="EMBL/GenBank/DDBJ databases">
        <authorList>
            <person name="Allen C."/>
            <person name="Tagirdzhanova G."/>
        </authorList>
    </citation>
    <scope>NUCLEOTIDE SEQUENCE [LARGE SCALE GENOMIC DNA]</scope>
</reference>
<evidence type="ECO:0000313" key="2">
    <source>
        <dbReference type="EMBL" id="CAK7220985.1"/>
    </source>
</evidence>
<dbReference type="Gene3D" id="2.130.10.30">
    <property type="entry name" value="Regulator of chromosome condensation 1/beta-lactamase-inhibitor protein II"/>
    <property type="match status" value="1"/>
</dbReference>
<name>A0ABP0BPL6_9PEZI</name>
<dbReference type="InterPro" id="IPR000408">
    <property type="entry name" value="Reg_chr_condens"/>
</dbReference>